<evidence type="ECO:0000313" key="1">
    <source>
        <dbReference type="EMBL" id="KPU44100.1"/>
    </source>
</evidence>
<organism evidence="1 2">
    <name type="scientific">Oxobacter pfennigii</name>
    <dbReference type="NCBI Taxonomy" id="36849"/>
    <lineage>
        <taxon>Bacteria</taxon>
        <taxon>Bacillati</taxon>
        <taxon>Bacillota</taxon>
        <taxon>Clostridia</taxon>
        <taxon>Eubacteriales</taxon>
        <taxon>Clostridiaceae</taxon>
        <taxon>Oxobacter</taxon>
    </lineage>
</organism>
<protein>
    <submittedName>
        <fullName evidence="1">Uncharacterized protein</fullName>
    </submittedName>
</protein>
<dbReference type="EMBL" id="LKET01000032">
    <property type="protein sequence ID" value="KPU44100.1"/>
    <property type="molecule type" value="Genomic_DNA"/>
</dbReference>
<name>A0A0P8X024_9CLOT</name>
<reference evidence="1 2" key="1">
    <citation type="submission" date="2015-09" db="EMBL/GenBank/DDBJ databases">
        <title>Genome sequence of Oxobacter pfennigii DSM 3222.</title>
        <authorList>
            <person name="Poehlein A."/>
            <person name="Bengelsdorf F.R."/>
            <person name="Schiel-Bengelsdorf B."/>
            <person name="Duerre P."/>
            <person name="Daniel R."/>
        </authorList>
    </citation>
    <scope>NUCLEOTIDE SEQUENCE [LARGE SCALE GENOMIC DNA]</scope>
    <source>
        <strain evidence="1 2">DSM 3222</strain>
    </source>
</reference>
<keyword evidence="2" id="KW-1185">Reference proteome</keyword>
<accession>A0A0P8X024</accession>
<dbReference type="Proteomes" id="UP000050326">
    <property type="component" value="Unassembled WGS sequence"/>
</dbReference>
<sequence>MEFFHFMQGFLTSALLGFYSTKTDVAAEWISQHRDRVNKMVGNNRYRRLARHSVMKGIL</sequence>
<proteinExistence type="predicted"/>
<dbReference type="AlphaFoldDB" id="A0A0P8X024"/>
<gene>
    <name evidence="1" type="ORF">OXPF_22670</name>
</gene>
<evidence type="ECO:0000313" key="2">
    <source>
        <dbReference type="Proteomes" id="UP000050326"/>
    </source>
</evidence>
<dbReference type="STRING" id="36849.OXPF_22670"/>
<comment type="caution">
    <text evidence="1">The sequence shown here is derived from an EMBL/GenBank/DDBJ whole genome shotgun (WGS) entry which is preliminary data.</text>
</comment>